<feature type="region of interest" description="Disordered" evidence="1">
    <location>
        <begin position="72"/>
        <end position="134"/>
    </location>
</feature>
<accession>A0A2P8DZ67</accession>
<evidence type="ECO:0000256" key="2">
    <source>
        <dbReference type="SAM" id="SignalP"/>
    </source>
</evidence>
<evidence type="ECO:0000313" key="3">
    <source>
        <dbReference type="EMBL" id="PSL02512.1"/>
    </source>
</evidence>
<gene>
    <name evidence="3" type="ORF">CLV30_110167</name>
</gene>
<keyword evidence="4" id="KW-1185">Reference proteome</keyword>
<sequence length="134" mass="13559">MPGRRAHRRLPRTLWGLPAILLSGVFMLLTVATPATAASAAPAASAADRVVGADADDVHVSVVAGARELRDAVAGPGLPGNDTDAPAPPSSFVDVEPLDRAVAHPPVTRADARASAPVGSTTDPDRGPPPAARR</sequence>
<proteinExistence type="predicted"/>
<name>A0A2P8DZ67_9ACTN</name>
<protein>
    <recommendedName>
        <fullName evidence="5">Secreted protein</fullName>
    </recommendedName>
</protein>
<feature type="chain" id="PRO_5015189536" description="Secreted protein" evidence="2">
    <location>
        <begin position="38"/>
        <end position="134"/>
    </location>
</feature>
<keyword evidence="2" id="KW-0732">Signal</keyword>
<evidence type="ECO:0000256" key="1">
    <source>
        <dbReference type="SAM" id="MobiDB-lite"/>
    </source>
</evidence>
<dbReference type="EMBL" id="PYGE01000010">
    <property type="protein sequence ID" value="PSL02512.1"/>
    <property type="molecule type" value="Genomic_DNA"/>
</dbReference>
<dbReference type="Proteomes" id="UP000243528">
    <property type="component" value="Unassembled WGS sequence"/>
</dbReference>
<feature type="signal peptide" evidence="2">
    <location>
        <begin position="1"/>
        <end position="37"/>
    </location>
</feature>
<reference evidence="3 4" key="1">
    <citation type="submission" date="2018-03" db="EMBL/GenBank/DDBJ databases">
        <title>Genomic Encyclopedia of Archaeal and Bacterial Type Strains, Phase II (KMG-II): from individual species to whole genera.</title>
        <authorList>
            <person name="Goeker M."/>
        </authorList>
    </citation>
    <scope>NUCLEOTIDE SEQUENCE [LARGE SCALE GENOMIC DNA]</scope>
    <source>
        <strain evidence="3 4">DSM 45211</strain>
    </source>
</reference>
<organism evidence="3 4">
    <name type="scientific">Haloactinopolyspora alba</name>
    <dbReference type="NCBI Taxonomy" id="648780"/>
    <lineage>
        <taxon>Bacteria</taxon>
        <taxon>Bacillati</taxon>
        <taxon>Actinomycetota</taxon>
        <taxon>Actinomycetes</taxon>
        <taxon>Jiangellales</taxon>
        <taxon>Jiangellaceae</taxon>
        <taxon>Haloactinopolyspora</taxon>
    </lineage>
</organism>
<comment type="caution">
    <text evidence="3">The sequence shown here is derived from an EMBL/GenBank/DDBJ whole genome shotgun (WGS) entry which is preliminary data.</text>
</comment>
<dbReference type="AlphaFoldDB" id="A0A2P8DZ67"/>
<evidence type="ECO:0008006" key="5">
    <source>
        <dbReference type="Google" id="ProtNLM"/>
    </source>
</evidence>
<evidence type="ECO:0000313" key="4">
    <source>
        <dbReference type="Proteomes" id="UP000243528"/>
    </source>
</evidence>
<dbReference type="RefSeq" id="WP_165358660.1">
    <property type="nucleotide sequence ID" value="NZ_PYGE01000010.1"/>
</dbReference>